<keyword evidence="4" id="KW-0249">Electron transport</keyword>
<dbReference type="PROSITE" id="PS51007">
    <property type="entry name" value="CYTC"/>
    <property type="match status" value="1"/>
</dbReference>
<comment type="caution">
    <text evidence="9">The sequence shown here is derived from an EMBL/GenBank/DDBJ whole genome shotgun (WGS) entry which is preliminary data.</text>
</comment>
<evidence type="ECO:0000256" key="3">
    <source>
        <dbReference type="ARBA" id="ARBA00022723"/>
    </source>
</evidence>
<dbReference type="GO" id="GO:0009055">
    <property type="term" value="F:electron transfer activity"/>
    <property type="evidence" value="ECO:0007669"/>
    <property type="project" value="InterPro"/>
</dbReference>
<sequence length="363" mass="39965">MQLAIRFLRPFGALLLSAVALAANAADLSRGEAIYAANCVTCHGPQGRPDPDSPLVKSLGIVPANFSDQLFNSREPASDWKIVITHGGPALGFSEQMPAFGDALTEEDIDSVLAYIKTTLGGEHDYPDGELNLFLPIRTKKAFPEDEWVWKQRYTGQDGDNAWKNTLEYEFRIGRRAQGIMEVTHEVEGSNAEFGHLEPGFKYVLKHDKAAGFILTGAAQIGIPLNADANWELLPYLAVGKVLSDAFTFQGSGRLKLDLEDSDKSSAELAGIVHWTHTSWPRNVFPALEIVAEVPFDRGSGSGRRDALQFSVLPQARIGLNKRGNIALNVGVELPVNDTDRYDWRGYVYFIWDFADGGLLEGW</sequence>
<dbReference type="InterPro" id="IPR009056">
    <property type="entry name" value="Cyt_c-like_dom"/>
</dbReference>
<keyword evidence="5 6" id="KW-0408">Iron</keyword>
<gene>
    <name evidence="9" type="ORF">V3330_10125</name>
</gene>
<organism evidence="9 10">
    <name type="scientific">Elongatibacter sediminis</name>
    <dbReference type="NCBI Taxonomy" id="3119006"/>
    <lineage>
        <taxon>Bacteria</taxon>
        <taxon>Pseudomonadati</taxon>
        <taxon>Pseudomonadota</taxon>
        <taxon>Gammaproteobacteria</taxon>
        <taxon>Chromatiales</taxon>
        <taxon>Wenzhouxiangellaceae</taxon>
        <taxon>Elongatibacter</taxon>
    </lineage>
</organism>
<evidence type="ECO:0000256" key="7">
    <source>
        <dbReference type="SAM" id="SignalP"/>
    </source>
</evidence>
<evidence type="ECO:0000256" key="1">
    <source>
        <dbReference type="ARBA" id="ARBA00022448"/>
    </source>
</evidence>
<dbReference type="AlphaFoldDB" id="A0AAW9RK37"/>
<dbReference type="PANTHER" id="PTHR35008:SF8">
    <property type="entry name" value="ALCOHOL DEHYDROGENASE CYTOCHROME C SUBUNIT"/>
    <property type="match status" value="1"/>
</dbReference>
<dbReference type="Proteomes" id="UP001359886">
    <property type="component" value="Unassembled WGS sequence"/>
</dbReference>
<keyword evidence="3 6" id="KW-0479">Metal-binding</keyword>
<name>A0AAW9RK37_9GAMM</name>
<dbReference type="Gene3D" id="1.10.760.10">
    <property type="entry name" value="Cytochrome c-like domain"/>
    <property type="match status" value="1"/>
</dbReference>
<dbReference type="InterPro" id="IPR036909">
    <property type="entry name" value="Cyt_c-like_dom_sf"/>
</dbReference>
<keyword evidence="2 6" id="KW-0349">Heme</keyword>
<dbReference type="SUPFAM" id="SSF46626">
    <property type="entry name" value="Cytochrome c"/>
    <property type="match status" value="1"/>
</dbReference>
<evidence type="ECO:0000313" key="9">
    <source>
        <dbReference type="EMBL" id="MEJ8567981.1"/>
    </source>
</evidence>
<evidence type="ECO:0000256" key="2">
    <source>
        <dbReference type="ARBA" id="ARBA00022617"/>
    </source>
</evidence>
<evidence type="ECO:0000313" key="10">
    <source>
        <dbReference type="Proteomes" id="UP001359886"/>
    </source>
</evidence>
<dbReference type="InterPro" id="IPR008168">
    <property type="entry name" value="Cyt_C_IC"/>
</dbReference>
<dbReference type="GO" id="GO:0005506">
    <property type="term" value="F:iron ion binding"/>
    <property type="evidence" value="ECO:0007669"/>
    <property type="project" value="InterPro"/>
</dbReference>
<evidence type="ECO:0000259" key="8">
    <source>
        <dbReference type="PROSITE" id="PS51007"/>
    </source>
</evidence>
<protein>
    <submittedName>
        <fullName evidence="9">Cytochrome c</fullName>
    </submittedName>
</protein>
<dbReference type="InterPro" id="IPR051459">
    <property type="entry name" value="Cytochrome_c-type_DH"/>
</dbReference>
<keyword evidence="10" id="KW-1185">Reference proteome</keyword>
<keyword evidence="1" id="KW-0813">Transport</keyword>
<evidence type="ECO:0000256" key="6">
    <source>
        <dbReference type="PROSITE-ProRule" id="PRU00433"/>
    </source>
</evidence>
<dbReference type="GO" id="GO:0020037">
    <property type="term" value="F:heme binding"/>
    <property type="evidence" value="ECO:0007669"/>
    <property type="project" value="InterPro"/>
</dbReference>
<dbReference type="PANTHER" id="PTHR35008">
    <property type="entry name" value="BLL4482 PROTEIN-RELATED"/>
    <property type="match status" value="1"/>
</dbReference>
<feature type="chain" id="PRO_5043331525" evidence="7">
    <location>
        <begin position="23"/>
        <end position="363"/>
    </location>
</feature>
<accession>A0AAW9RK37</accession>
<keyword evidence="7" id="KW-0732">Signal</keyword>
<feature type="domain" description="Cytochrome c" evidence="8">
    <location>
        <begin position="26"/>
        <end position="120"/>
    </location>
</feature>
<feature type="signal peptide" evidence="7">
    <location>
        <begin position="1"/>
        <end position="22"/>
    </location>
</feature>
<reference evidence="9 10" key="1">
    <citation type="submission" date="2024-02" db="EMBL/GenBank/DDBJ databases">
        <title>A novel Wenzhouxiangellaceae bacterium, isolated from coastal sediments.</title>
        <authorList>
            <person name="Du Z.-J."/>
            <person name="Ye Y.-Q."/>
            <person name="Zhang X.-Y."/>
        </authorList>
    </citation>
    <scope>NUCLEOTIDE SEQUENCE [LARGE SCALE GENOMIC DNA]</scope>
    <source>
        <strain evidence="9 10">CH-27</strain>
    </source>
</reference>
<proteinExistence type="predicted"/>
<evidence type="ECO:0000256" key="5">
    <source>
        <dbReference type="ARBA" id="ARBA00023004"/>
    </source>
</evidence>
<evidence type="ECO:0000256" key="4">
    <source>
        <dbReference type="ARBA" id="ARBA00022982"/>
    </source>
</evidence>
<dbReference type="Pfam" id="PF13442">
    <property type="entry name" value="Cytochrome_CBB3"/>
    <property type="match status" value="1"/>
</dbReference>
<dbReference type="EMBL" id="JAZHOG010000006">
    <property type="protein sequence ID" value="MEJ8567981.1"/>
    <property type="molecule type" value="Genomic_DNA"/>
</dbReference>
<dbReference type="PRINTS" id="PR00605">
    <property type="entry name" value="CYTCHROMECIC"/>
</dbReference>
<dbReference type="RefSeq" id="WP_354695304.1">
    <property type="nucleotide sequence ID" value="NZ_JAZHOG010000006.1"/>
</dbReference>